<keyword evidence="3" id="KW-1185">Reference proteome</keyword>
<dbReference type="HOGENOM" id="CLU_1153225_0_0_1"/>
<evidence type="ECO:0000313" key="3">
    <source>
        <dbReference type="Proteomes" id="UP000006038"/>
    </source>
</evidence>
<evidence type="ECO:0000313" key="2">
    <source>
        <dbReference type="EnsemblPlants" id="OB09G12920.1"/>
    </source>
</evidence>
<accession>J3MWB3</accession>
<dbReference type="EnsemblPlants" id="OB09G12920.1">
    <property type="protein sequence ID" value="OB09G12920.1"/>
    <property type="gene ID" value="OB09G12920"/>
</dbReference>
<dbReference type="Gramene" id="OB09G12920.1">
    <property type="protein sequence ID" value="OB09G12920.1"/>
    <property type="gene ID" value="OB09G12920"/>
</dbReference>
<dbReference type="AlphaFoldDB" id="J3MWB3"/>
<sequence>MAYAASGFTKAQVGTVRLDVKEGVKPEVRQSSNIDPAAPTGSKDIQPTSRPAALMPVALDTVPAPATNRTLGLATEVTLAIVPPTAPTTIEEPKPADPSGLTTAGASWTHDNAKIEEYIEESIKLLKGIEAHSKAKSEALRSLHLHLGDFDALCRDHDEILEVLESHLEDQDATLGELKKCPSSIRVDDVIQKLKEVSAAHGAELWETVKLASSHALAVIKPLYPRVELDAVCDGFAADYD</sequence>
<evidence type="ECO:0000256" key="1">
    <source>
        <dbReference type="SAM" id="MobiDB-lite"/>
    </source>
</evidence>
<feature type="region of interest" description="Disordered" evidence="1">
    <location>
        <begin position="26"/>
        <end position="48"/>
    </location>
</feature>
<reference evidence="2" key="2">
    <citation type="submission" date="2013-04" db="UniProtKB">
        <authorList>
            <consortium name="EnsemblPlants"/>
        </authorList>
    </citation>
    <scope>IDENTIFICATION</scope>
</reference>
<feature type="region of interest" description="Disordered" evidence="1">
    <location>
        <begin position="86"/>
        <end position="107"/>
    </location>
</feature>
<protein>
    <submittedName>
        <fullName evidence="2">Uncharacterized protein</fullName>
    </submittedName>
</protein>
<dbReference type="Proteomes" id="UP000006038">
    <property type="component" value="Chromosome 9"/>
</dbReference>
<name>J3MWB3_ORYBR</name>
<proteinExistence type="predicted"/>
<organism evidence="2">
    <name type="scientific">Oryza brachyantha</name>
    <name type="common">malo sina</name>
    <dbReference type="NCBI Taxonomy" id="4533"/>
    <lineage>
        <taxon>Eukaryota</taxon>
        <taxon>Viridiplantae</taxon>
        <taxon>Streptophyta</taxon>
        <taxon>Embryophyta</taxon>
        <taxon>Tracheophyta</taxon>
        <taxon>Spermatophyta</taxon>
        <taxon>Magnoliopsida</taxon>
        <taxon>Liliopsida</taxon>
        <taxon>Poales</taxon>
        <taxon>Poaceae</taxon>
        <taxon>BOP clade</taxon>
        <taxon>Oryzoideae</taxon>
        <taxon>Oryzeae</taxon>
        <taxon>Oryzinae</taxon>
        <taxon>Oryza</taxon>
    </lineage>
</organism>
<reference evidence="2" key="1">
    <citation type="journal article" date="2013" name="Nat. Commun.">
        <title>Whole-genome sequencing of Oryza brachyantha reveals mechanisms underlying Oryza genome evolution.</title>
        <authorList>
            <person name="Chen J."/>
            <person name="Huang Q."/>
            <person name="Gao D."/>
            <person name="Wang J."/>
            <person name="Lang Y."/>
            <person name="Liu T."/>
            <person name="Li B."/>
            <person name="Bai Z."/>
            <person name="Luis Goicoechea J."/>
            <person name="Liang C."/>
            <person name="Chen C."/>
            <person name="Zhang W."/>
            <person name="Sun S."/>
            <person name="Liao Y."/>
            <person name="Zhang X."/>
            <person name="Yang L."/>
            <person name="Song C."/>
            <person name="Wang M."/>
            <person name="Shi J."/>
            <person name="Liu G."/>
            <person name="Liu J."/>
            <person name="Zhou H."/>
            <person name="Zhou W."/>
            <person name="Yu Q."/>
            <person name="An N."/>
            <person name="Chen Y."/>
            <person name="Cai Q."/>
            <person name="Wang B."/>
            <person name="Liu B."/>
            <person name="Min J."/>
            <person name="Huang Y."/>
            <person name="Wu H."/>
            <person name="Li Z."/>
            <person name="Zhang Y."/>
            <person name="Yin Y."/>
            <person name="Song W."/>
            <person name="Jiang J."/>
            <person name="Jackson S.A."/>
            <person name="Wing R.A."/>
            <person name="Wang J."/>
            <person name="Chen M."/>
        </authorList>
    </citation>
    <scope>NUCLEOTIDE SEQUENCE [LARGE SCALE GENOMIC DNA]</scope>
    <source>
        <strain evidence="2">cv. IRGC 101232</strain>
    </source>
</reference>